<dbReference type="AlphaFoldDB" id="E8ZGZ7"/>
<organism evidence="1 2">
    <name type="scientific">Mycoplasma haemofelis (strain Langford 1)</name>
    <name type="common">Haemobartonella felis</name>
    <dbReference type="NCBI Taxonomy" id="941640"/>
    <lineage>
        <taxon>Bacteria</taxon>
        <taxon>Bacillati</taxon>
        <taxon>Mycoplasmatota</taxon>
        <taxon>Mollicutes</taxon>
        <taxon>Mycoplasmataceae</taxon>
        <taxon>Mycoplasma</taxon>
    </lineage>
</organism>
<sequence>MALPIKSLAILFLLGISGSFLVSNLDLVFYEGPSSIRSKLIRDGFKLLSHDSKDWEILWKKHEEESGGKLPFLVNSLDSFQVACEEVLKFTDLNSHYSQASRWCVVPQGFEDRLKFLGSRRIREGESIWADLLAKYEKDDKNNFVTDLKSKETSELKIQEMKKYCDEVEKKGLKTYDKDFSEQFSRFLMWCTRKDS</sequence>
<evidence type="ECO:0000313" key="2">
    <source>
        <dbReference type="Proteomes" id="UP000008637"/>
    </source>
</evidence>
<protein>
    <submittedName>
        <fullName evidence="1">Uncharacterized protein</fullName>
    </submittedName>
</protein>
<gene>
    <name evidence="1" type="ordered locus">HF1_04100</name>
</gene>
<dbReference type="Proteomes" id="UP000008637">
    <property type="component" value="Chromosome"/>
</dbReference>
<reference evidence="1 2" key="1">
    <citation type="journal article" date="2011" name="J. Bacteriol.">
        <title>Complete genome sequence of Mycoplasma haemofelis, a hemotropic mycoplasma.</title>
        <authorList>
            <person name="Barker E.N."/>
            <person name="Helps C.R."/>
            <person name="Peters I.R."/>
            <person name="Darby A.C."/>
            <person name="Radford A.D."/>
            <person name="Tasker S."/>
        </authorList>
    </citation>
    <scope>NUCLEOTIDE SEQUENCE [LARGE SCALE GENOMIC DNA]</scope>
    <source>
        <strain evidence="1 2">Langford 1</strain>
    </source>
</reference>
<keyword evidence="2" id="KW-1185">Reference proteome</keyword>
<evidence type="ECO:0000313" key="1">
    <source>
        <dbReference type="EMBL" id="CBY92418.1"/>
    </source>
</evidence>
<accession>E8ZGZ7</accession>
<name>E8ZGZ7_MYCHL</name>
<dbReference type="KEGG" id="mha:HF1_04100"/>
<proteinExistence type="predicted"/>
<dbReference type="EMBL" id="FR773153">
    <property type="protein sequence ID" value="CBY92418.1"/>
    <property type="molecule type" value="Genomic_DNA"/>
</dbReference>
<dbReference type="HOGENOM" id="CLU_098620_3_0_14"/>